<name>A0A256FIX9_9HYPH</name>
<dbReference type="InterPro" id="IPR011990">
    <property type="entry name" value="TPR-like_helical_dom_sf"/>
</dbReference>
<reference evidence="2 3" key="1">
    <citation type="submission" date="2017-07" db="EMBL/GenBank/DDBJ databases">
        <title>Phylogenetic study on the rhizospheric bacterium Ochrobactrum sp. A44.</title>
        <authorList>
            <person name="Krzyzanowska D.M."/>
            <person name="Ossowicki A."/>
            <person name="Rajewska M."/>
            <person name="Maciag T."/>
            <person name="Kaczynski Z."/>
            <person name="Czerwicka M."/>
            <person name="Jafra S."/>
        </authorList>
    </citation>
    <scope>NUCLEOTIDE SEQUENCE [LARGE SCALE GENOMIC DNA]</scope>
    <source>
        <strain evidence="2 3">DSM 7216</strain>
    </source>
</reference>
<feature type="transmembrane region" description="Helical" evidence="1">
    <location>
        <begin position="156"/>
        <end position="173"/>
    </location>
</feature>
<keyword evidence="1" id="KW-1133">Transmembrane helix</keyword>
<dbReference type="SUPFAM" id="SSF48452">
    <property type="entry name" value="TPR-like"/>
    <property type="match status" value="1"/>
</dbReference>
<evidence type="ECO:0000313" key="3">
    <source>
        <dbReference type="Proteomes" id="UP000215590"/>
    </source>
</evidence>
<dbReference type="EMBL" id="NNRJ01000051">
    <property type="protein sequence ID" value="OYR14822.1"/>
    <property type="molecule type" value="Genomic_DNA"/>
</dbReference>
<comment type="caution">
    <text evidence="2">The sequence shown here is derived from an EMBL/GenBank/DDBJ whole genome shotgun (WGS) entry which is preliminary data.</text>
</comment>
<dbReference type="RefSeq" id="WP_094508249.1">
    <property type="nucleotide sequence ID" value="NZ_JBHEEK010000003.1"/>
</dbReference>
<dbReference type="Proteomes" id="UP000215590">
    <property type="component" value="Unassembled WGS sequence"/>
</dbReference>
<evidence type="ECO:0000256" key="1">
    <source>
        <dbReference type="SAM" id="Phobius"/>
    </source>
</evidence>
<dbReference type="Gene3D" id="1.25.40.10">
    <property type="entry name" value="Tetratricopeptide repeat domain"/>
    <property type="match status" value="1"/>
</dbReference>
<evidence type="ECO:0000313" key="2">
    <source>
        <dbReference type="EMBL" id="OYR14822.1"/>
    </source>
</evidence>
<keyword evidence="3" id="KW-1185">Reference proteome</keyword>
<protein>
    <submittedName>
        <fullName evidence="2">Tetratricopeptide repeat family protein</fullName>
    </submittedName>
</protein>
<dbReference type="OrthoDB" id="100177at2"/>
<accession>A0A256FIX9</accession>
<organism evidence="2 3">
    <name type="scientific">Brucella thiophenivorans</name>
    <dbReference type="NCBI Taxonomy" id="571255"/>
    <lineage>
        <taxon>Bacteria</taxon>
        <taxon>Pseudomonadati</taxon>
        <taxon>Pseudomonadota</taxon>
        <taxon>Alphaproteobacteria</taxon>
        <taxon>Hyphomicrobiales</taxon>
        <taxon>Brucellaceae</taxon>
        <taxon>Brucella/Ochrobactrum group</taxon>
        <taxon>Brucella</taxon>
    </lineage>
</organism>
<proteinExistence type="predicted"/>
<keyword evidence="1" id="KW-0812">Transmembrane</keyword>
<gene>
    <name evidence="2" type="ORF">CEV31_3161</name>
</gene>
<sequence>MKADLAEGSDAPISDAVAQSTLDDLLADTRFRVTERGKSIIKYIASHYFSGSLDGIKGYNIAIDVLGRPASFDPSNDPIVRIELSRLRTALFQYYEAYGHELHMAVDIPRGKYTITFTNREKHLERTGINSDAEVQGLPTHSVQTEHYRLKFNSNLILSLAAVLALVLVVINLRSTPLGTTKPLININMHANDQNLRDEANQIRDALITALTQYNTLTIQSSNFENDNTRALNYEIEMKYYQDDGKKSVWWAVRDVDLSEILQSGIDSVPEQSQSASSIREAIVPVLAAHFATSRSAINLSELKKSDPHDVGNACLLRAEQIPRTIIPSSMRDVLNCLERTLQSNPDDSDANAALAQALLFSADGKIDTVAMERSRELARRAVRISPQSDRALTAMMLSQFYSGKVDAAIDIGRKALSNNPNNPTTLGLFAWILFTTGNWEKAIELTKSAERVTSVTPPSVQLVLAFDAYRQGDWSRVASLAQQTNGEEKLITALHIAALGQLGSPDALIQLNDVQSDNPDFISQINMLLAYERMVVPLRQQLLQGLNKASADGSRIVVSGAI</sequence>
<dbReference type="AlphaFoldDB" id="A0A256FIX9"/>
<keyword evidence="1" id="KW-0472">Membrane</keyword>